<feature type="chain" id="PRO_5015679554" evidence="1">
    <location>
        <begin position="20"/>
        <end position="333"/>
    </location>
</feature>
<evidence type="ECO:0000259" key="2">
    <source>
        <dbReference type="Pfam" id="PF02698"/>
    </source>
</evidence>
<feature type="signal peptide" evidence="1">
    <location>
        <begin position="1"/>
        <end position="19"/>
    </location>
</feature>
<dbReference type="AlphaFoldDB" id="A0A2T3P3E9"/>
<keyword evidence="4" id="KW-1185">Reference proteome</keyword>
<evidence type="ECO:0000313" key="3">
    <source>
        <dbReference type="EMBL" id="PSW23049.1"/>
    </source>
</evidence>
<protein>
    <submittedName>
        <fullName evidence="3">YdcF family protein</fullName>
    </submittedName>
</protein>
<dbReference type="EMBL" id="PYLZ01000010">
    <property type="protein sequence ID" value="PSW23049.1"/>
    <property type="molecule type" value="Genomic_DNA"/>
</dbReference>
<keyword evidence="1" id="KW-0732">Signal</keyword>
<dbReference type="PANTHER" id="PTHR30336:SF20">
    <property type="entry name" value="DUF218 DOMAIN-CONTAINING PROTEIN"/>
    <property type="match status" value="1"/>
</dbReference>
<dbReference type="GO" id="GO:0005886">
    <property type="term" value="C:plasma membrane"/>
    <property type="evidence" value="ECO:0007669"/>
    <property type="project" value="TreeGrafter"/>
</dbReference>
<dbReference type="STRING" id="680026.AB733_18855"/>
<sequence>MFKKLCLFVCTLLPCVACAFGGVTLSDRLDNLNDVSIQNDLIRNHIEAGGFEYVFNLYQQLEQERTNVEYFSPSVGIGDIANRLLIAQKLLTHTTYDVITSNTGKILPVDSDIKPGGIIVLGVTPQLGILESRLDQAYKLAILYPNIPIIVSGKGRKSGVVEADYMYNYLVAKGIDSHRIFKESESEDTVGNAVFTYFTIVQEASLKGINQWLIVTNNFHAMRALFNFSRVFPLDHKIAVFLAPLLLDGVQRADQDKILEGLITSEISTDSNQQFLELLEQAWFNADSYSFEHNDISGQPCAILNEVLFKHALYKDKLVTLTMTFQCVMGLNS</sequence>
<accession>A0A2T3P3E9</accession>
<dbReference type="InterPro" id="IPR003848">
    <property type="entry name" value="DUF218"/>
</dbReference>
<organism evidence="3 4">
    <name type="scientific">Photobacterium swingsii</name>
    <dbReference type="NCBI Taxonomy" id="680026"/>
    <lineage>
        <taxon>Bacteria</taxon>
        <taxon>Pseudomonadati</taxon>
        <taxon>Pseudomonadota</taxon>
        <taxon>Gammaproteobacteria</taxon>
        <taxon>Vibrionales</taxon>
        <taxon>Vibrionaceae</taxon>
        <taxon>Photobacterium</taxon>
    </lineage>
</organism>
<dbReference type="Gene3D" id="3.40.50.620">
    <property type="entry name" value="HUPs"/>
    <property type="match status" value="1"/>
</dbReference>
<dbReference type="Proteomes" id="UP000240481">
    <property type="component" value="Unassembled WGS sequence"/>
</dbReference>
<evidence type="ECO:0000313" key="4">
    <source>
        <dbReference type="Proteomes" id="UP000240481"/>
    </source>
</evidence>
<dbReference type="PANTHER" id="PTHR30336">
    <property type="entry name" value="INNER MEMBRANE PROTEIN, PROBABLE PERMEASE"/>
    <property type="match status" value="1"/>
</dbReference>
<evidence type="ECO:0000256" key="1">
    <source>
        <dbReference type="SAM" id="SignalP"/>
    </source>
</evidence>
<dbReference type="OrthoDB" id="3289889at2"/>
<dbReference type="InterPro" id="IPR051599">
    <property type="entry name" value="Cell_Envelope_Assoc"/>
</dbReference>
<dbReference type="CDD" id="cd06259">
    <property type="entry name" value="YdcF-like"/>
    <property type="match status" value="1"/>
</dbReference>
<name>A0A2T3P3E9_9GAMM</name>
<dbReference type="RefSeq" id="WP_053111884.1">
    <property type="nucleotide sequence ID" value="NZ_AP024853.1"/>
</dbReference>
<gene>
    <name evidence="3" type="ORF">C9I94_17900</name>
</gene>
<dbReference type="Pfam" id="PF02698">
    <property type="entry name" value="DUF218"/>
    <property type="match status" value="1"/>
</dbReference>
<feature type="domain" description="DUF218" evidence="2">
    <location>
        <begin position="118"/>
        <end position="244"/>
    </location>
</feature>
<dbReference type="InterPro" id="IPR014729">
    <property type="entry name" value="Rossmann-like_a/b/a_fold"/>
</dbReference>
<reference evidence="3 4" key="1">
    <citation type="submission" date="2018-01" db="EMBL/GenBank/DDBJ databases">
        <title>Whole genome sequencing of Histamine producing bacteria.</title>
        <authorList>
            <person name="Butler K."/>
        </authorList>
    </citation>
    <scope>NUCLEOTIDE SEQUENCE [LARGE SCALE GENOMIC DNA]</scope>
    <source>
        <strain evidence="3 4">DSM 24669</strain>
    </source>
</reference>
<comment type="caution">
    <text evidence="3">The sequence shown here is derived from an EMBL/GenBank/DDBJ whole genome shotgun (WGS) entry which is preliminary data.</text>
</comment>
<proteinExistence type="predicted"/>